<feature type="region of interest" description="Disordered" evidence="1">
    <location>
        <begin position="62"/>
        <end position="96"/>
    </location>
</feature>
<evidence type="ECO:0000313" key="3">
    <source>
        <dbReference type="EMBL" id="QDS98364.1"/>
    </source>
</evidence>
<keyword evidence="2" id="KW-0472">Membrane</keyword>
<organism evidence="3 4">
    <name type="scientific">Adhaeretor mobilis</name>
    <dbReference type="NCBI Taxonomy" id="1930276"/>
    <lineage>
        <taxon>Bacteria</taxon>
        <taxon>Pseudomonadati</taxon>
        <taxon>Planctomycetota</taxon>
        <taxon>Planctomycetia</taxon>
        <taxon>Pirellulales</taxon>
        <taxon>Lacipirellulaceae</taxon>
        <taxon>Adhaeretor</taxon>
    </lineage>
</organism>
<name>A0A517MU08_9BACT</name>
<dbReference type="KEGG" id="amob:HG15A2_16380"/>
<feature type="compositionally biased region" description="Polar residues" evidence="1">
    <location>
        <begin position="66"/>
        <end position="76"/>
    </location>
</feature>
<keyword evidence="2" id="KW-1133">Transmembrane helix</keyword>
<dbReference type="Proteomes" id="UP000319852">
    <property type="component" value="Chromosome"/>
</dbReference>
<dbReference type="AlphaFoldDB" id="A0A517MU08"/>
<evidence type="ECO:0000256" key="2">
    <source>
        <dbReference type="SAM" id="Phobius"/>
    </source>
</evidence>
<dbReference type="RefSeq" id="WP_145059456.1">
    <property type="nucleotide sequence ID" value="NZ_CP036263.1"/>
</dbReference>
<gene>
    <name evidence="3" type="ORF">HG15A2_16380</name>
</gene>
<protein>
    <submittedName>
        <fullName evidence="3">Uncharacterized protein</fullName>
    </submittedName>
</protein>
<accession>A0A517MU08</accession>
<evidence type="ECO:0000313" key="4">
    <source>
        <dbReference type="Proteomes" id="UP000319852"/>
    </source>
</evidence>
<keyword evidence="2" id="KW-0812">Transmembrane</keyword>
<dbReference type="EMBL" id="CP036263">
    <property type="protein sequence ID" value="QDS98364.1"/>
    <property type="molecule type" value="Genomic_DNA"/>
</dbReference>
<proteinExistence type="predicted"/>
<evidence type="ECO:0000256" key="1">
    <source>
        <dbReference type="SAM" id="MobiDB-lite"/>
    </source>
</evidence>
<sequence>MHFPLAQRIAATRNGLSFFEFTGCLFALTGGVVLGSMYLGIDVQGIATSVLEQSKLIETPAGEVDQSFSGDTASDSATDEKGLVLSGGSDSVEATEGAATPTWQEAINNAVNDHMPPELPIEVQKELTGQYWKVLLNALEQAEVAEAQAANQIANMQLYDLLAQKKQLHVAALESLEPLDTHGVNSRVVSYSARLKQWNLDGVRLYSRAMDLLTDTAQAKLSGPSAQSWQSSATQHRMEGRLLKDRQAALKGYVNHWLETAE</sequence>
<keyword evidence="4" id="KW-1185">Reference proteome</keyword>
<reference evidence="3 4" key="1">
    <citation type="submission" date="2019-02" db="EMBL/GenBank/DDBJ databases">
        <title>Deep-cultivation of Planctomycetes and their phenomic and genomic characterization uncovers novel biology.</title>
        <authorList>
            <person name="Wiegand S."/>
            <person name="Jogler M."/>
            <person name="Boedeker C."/>
            <person name="Pinto D."/>
            <person name="Vollmers J."/>
            <person name="Rivas-Marin E."/>
            <person name="Kohn T."/>
            <person name="Peeters S.H."/>
            <person name="Heuer A."/>
            <person name="Rast P."/>
            <person name="Oberbeckmann S."/>
            <person name="Bunk B."/>
            <person name="Jeske O."/>
            <person name="Meyerdierks A."/>
            <person name="Storesund J.E."/>
            <person name="Kallscheuer N."/>
            <person name="Luecker S."/>
            <person name="Lage O.M."/>
            <person name="Pohl T."/>
            <person name="Merkel B.J."/>
            <person name="Hornburger P."/>
            <person name="Mueller R.-W."/>
            <person name="Bruemmer F."/>
            <person name="Labrenz M."/>
            <person name="Spormann A.M."/>
            <person name="Op den Camp H."/>
            <person name="Overmann J."/>
            <person name="Amann R."/>
            <person name="Jetten M.S.M."/>
            <person name="Mascher T."/>
            <person name="Medema M.H."/>
            <person name="Devos D.P."/>
            <person name="Kaster A.-K."/>
            <person name="Ovreas L."/>
            <person name="Rohde M."/>
            <person name="Galperin M.Y."/>
            <person name="Jogler C."/>
        </authorList>
    </citation>
    <scope>NUCLEOTIDE SEQUENCE [LARGE SCALE GENOMIC DNA]</scope>
    <source>
        <strain evidence="3 4">HG15A2</strain>
    </source>
</reference>
<feature type="transmembrane region" description="Helical" evidence="2">
    <location>
        <begin position="21"/>
        <end position="41"/>
    </location>
</feature>
<dbReference type="OrthoDB" id="263495at2"/>